<reference evidence="2" key="1">
    <citation type="submission" date="2011-05" db="EMBL/GenBank/DDBJ databases">
        <authorList>
            <person name="Richards S.R."/>
            <person name="Qu J."/>
            <person name="Jiang H."/>
            <person name="Jhangiani S.N."/>
            <person name="Agravi P."/>
            <person name="Goodspeed R."/>
            <person name="Gross S."/>
            <person name="Mandapat C."/>
            <person name="Jackson L."/>
            <person name="Mathew T."/>
            <person name="Pu L."/>
            <person name="Thornton R."/>
            <person name="Saada N."/>
            <person name="Wilczek-Boney K.B."/>
            <person name="Lee S."/>
            <person name="Kovar C."/>
            <person name="Wu Y."/>
            <person name="Scherer S.E."/>
            <person name="Worley K.C."/>
            <person name="Muzny D.M."/>
            <person name="Gibbs R."/>
        </authorList>
    </citation>
    <scope>NUCLEOTIDE SEQUENCE</scope>
    <source>
        <strain evidence="2">Brora</strain>
    </source>
</reference>
<protein>
    <submittedName>
        <fullName evidence="1">Uncharacterized protein</fullName>
    </submittedName>
</protein>
<sequence>MTLDKYYIKLSQVASRSLACDIRIAFVYNL</sequence>
<dbReference type="HOGENOM" id="CLU_3406734_0_0_1"/>
<evidence type="ECO:0000313" key="2">
    <source>
        <dbReference type="Proteomes" id="UP000014500"/>
    </source>
</evidence>
<accession>T1IGU6</accession>
<dbReference type="Proteomes" id="UP000014500">
    <property type="component" value="Unassembled WGS sequence"/>
</dbReference>
<proteinExistence type="predicted"/>
<dbReference type="EMBL" id="JH429621">
    <property type="status" value="NOT_ANNOTATED_CDS"/>
    <property type="molecule type" value="Genomic_DNA"/>
</dbReference>
<dbReference type="EnsemblMetazoa" id="SMAR000047-RA">
    <property type="protein sequence ID" value="SMAR000047-PA"/>
    <property type="gene ID" value="SMAR000047"/>
</dbReference>
<dbReference type="AlphaFoldDB" id="T1IGU6"/>
<name>T1IGU6_STRMM</name>
<evidence type="ECO:0000313" key="1">
    <source>
        <dbReference type="EnsemblMetazoa" id="SMAR000047-PA"/>
    </source>
</evidence>
<reference evidence="1" key="2">
    <citation type="submission" date="2015-02" db="UniProtKB">
        <authorList>
            <consortium name="EnsemblMetazoa"/>
        </authorList>
    </citation>
    <scope>IDENTIFICATION</scope>
</reference>
<keyword evidence="2" id="KW-1185">Reference proteome</keyword>
<organism evidence="1 2">
    <name type="scientific">Strigamia maritima</name>
    <name type="common">European centipede</name>
    <name type="synonym">Geophilus maritimus</name>
    <dbReference type="NCBI Taxonomy" id="126957"/>
    <lineage>
        <taxon>Eukaryota</taxon>
        <taxon>Metazoa</taxon>
        <taxon>Ecdysozoa</taxon>
        <taxon>Arthropoda</taxon>
        <taxon>Myriapoda</taxon>
        <taxon>Chilopoda</taxon>
        <taxon>Pleurostigmophora</taxon>
        <taxon>Geophilomorpha</taxon>
        <taxon>Linotaeniidae</taxon>
        <taxon>Strigamia</taxon>
    </lineage>
</organism>